<dbReference type="HOGENOM" id="CLU_033607_0_0_1"/>
<reference evidence="5" key="1">
    <citation type="journal article" date="2002" name="Science">
        <title>The draft genome of Ciona intestinalis: insights into chordate and vertebrate origins.</title>
        <authorList>
            <person name="Dehal P."/>
            <person name="Satou Y."/>
            <person name="Campbell R.K."/>
            <person name="Chapman J."/>
            <person name="Degnan B."/>
            <person name="De Tomaso A."/>
            <person name="Davidson B."/>
            <person name="Di Gregorio A."/>
            <person name="Gelpke M."/>
            <person name="Goodstein D.M."/>
            <person name="Harafuji N."/>
            <person name="Hastings K.E."/>
            <person name="Ho I."/>
            <person name="Hotta K."/>
            <person name="Huang W."/>
            <person name="Kawashima T."/>
            <person name="Lemaire P."/>
            <person name="Martinez D."/>
            <person name="Meinertzhagen I.A."/>
            <person name="Necula S."/>
            <person name="Nonaka M."/>
            <person name="Putnam N."/>
            <person name="Rash S."/>
            <person name="Saiga H."/>
            <person name="Satake M."/>
            <person name="Terry A."/>
            <person name="Yamada L."/>
            <person name="Wang H.G."/>
            <person name="Awazu S."/>
            <person name="Azumi K."/>
            <person name="Boore J."/>
            <person name="Branno M."/>
            <person name="Chin-Bow S."/>
            <person name="DeSantis R."/>
            <person name="Doyle S."/>
            <person name="Francino P."/>
            <person name="Keys D.N."/>
            <person name="Haga S."/>
            <person name="Hayashi H."/>
            <person name="Hino K."/>
            <person name="Imai K.S."/>
            <person name="Inaba K."/>
            <person name="Kano S."/>
            <person name="Kobayashi K."/>
            <person name="Kobayashi M."/>
            <person name="Lee B.I."/>
            <person name="Makabe K.W."/>
            <person name="Manohar C."/>
            <person name="Matassi G."/>
            <person name="Medina M."/>
            <person name="Mochizuki Y."/>
            <person name="Mount S."/>
            <person name="Morishita T."/>
            <person name="Miura S."/>
            <person name="Nakayama A."/>
            <person name="Nishizaka S."/>
            <person name="Nomoto H."/>
            <person name="Ohta F."/>
            <person name="Oishi K."/>
            <person name="Rigoutsos I."/>
            <person name="Sano M."/>
            <person name="Sasaki A."/>
            <person name="Sasakura Y."/>
            <person name="Shoguchi E."/>
            <person name="Shin-i T."/>
            <person name="Spagnuolo A."/>
            <person name="Stainier D."/>
            <person name="Suzuki M.M."/>
            <person name="Tassy O."/>
            <person name="Takatori N."/>
            <person name="Tokuoka M."/>
            <person name="Yagi K."/>
            <person name="Yoshizaki F."/>
            <person name="Wada S."/>
            <person name="Zhang C."/>
            <person name="Hyatt P.D."/>
            <person name="Larimer F."/>
            <person name="Detter C."/>
            <person name="Doggett N."/>
            <person name="Glavina T."/>
            <person name="Hawkins T."/>
            <person name="Richardson P."/>
            <person name="Lucas S."/>
            <person name="Kohara Y."/>
            <person name="Levine M."/>
            <person name="Satoh N."/>
            <person name="Rokhsar D.S."/>
        </authorList>
    </citation>
    <scope>NUCLEOTIDE SEQUENCE [LARGE SCALE GENOMIC DNA]</scope>
</reference>
<comment type="similarity">
    <text evidence="1">Belongs to the D-glutamate cyclase family.</text>
</comment>
<dbReference type="Ensembl" id="ENSCINT00000025540.2">
    <property type="protein sequence ID" value="ENSCINP00000025294.2"/>
    <property type="gene ID" value="ENSCING00000013880.2"/>
</dbReference>
<dbReference type="Gene3D" id="3.40.1640.10">
    <property type="entry name" value="PSTPO5379-like"/>
    <property type="match status" value="1"/>
</dbReference>
<keyword evidence="2" id="KW-0456">Lyase</keyword>
<dbReference type="AlphaFoldDB" id="F6QFQ6"/>
<dbReference type="Gene3D" id="3.30.2040.10">
    <property type="entry name" value="PSTPO5379-like domain"/>
    <property type="match status" value="1"/>
</dbReference>
<evidence type="ECO:0000256" key="2">
    <source>
        <dbReference type="ARBA" id="ARBA00023239"/>
    </source>
</evidence>
<dbReference type="GO" id="GO:0047820">
    <property type="term" value="F:D-glutamate cyclase activity"/>
    <property type="evidence" value="ECO:0000318"/>
    <property type="project" value="GO_Central"/>
</dbReference>
<reference evidence="4" key="4">
    <citation type="submission" date="2025-09" db="UniProtKB">
        <authorList>
            <consortium name="Ensembl"/>
        </authorList>
    </citation>
    <scope>IDENTIFICATION</scope>
</reference>
<dbReference type="STRING" id="7719.ENSCINP00000025294"/>
<dbReference type="GO" id="GO:0006536">
    <property type="term" value="P:glutamate metabolic process"/>
    <property type="evidence" value="ECO:0000318"/>
    <property type="project" value="GO_Central"/>
</dbReference>
<evidence type="ECO:0000313" key="4">
    <source>
        <dbReference type="Ensembl" id="ENSCINP00000025294.2"/>
    </source>
</evidence>
<dbReference type="EMBL" id="EAAA01000618">
    <property type="status" value="NOT_ANNOTATED_CDS"/>
    <property type="molecule type" value="Genomic_DNA"/>
</dbReference>
<proteinExistence type="inferred from homology"/>
<dbReference type="InParanoid" id="F6QFQ6"/>
<name>F6QFQ6_CIOIN</name>
<dbReference type="GeneTree" id="ENSGT00390000002237"/>
<organism evidence="4 5">
    <name type="scientific">Ciona intestinalis</name>
    <name type="common">Transparent sea squirt</name>
    <name type="synonym">Ascidia intestinalis</name>
    <dbReference type="NCBI Taxonomy" id="7719"/>
    <lineage>
        <taxon>Eukaryota</taxon>
        <taxon>Metazoa</taxon>
        <taxon>Chordata</taxon>
        <taxon>Tunicata</taxon>
        <taxon>Ascidiacea</taxon>
        <taxon>Phlebobranchia</taxon>
        <taxon>Cionidae</taxon>
        <taxon>Ciona</taxon>
    </lineage>
</organism>
<dbReference type="InterPro" id="IPR025504">
    <property type="entry name" value="GLUCM_C"/>
</dbReference>
<accession>F6QFQ6</accession>
<dbReference type="OMA" id="NVPMYKT"/>
<evidence type="ECO:0000313" key="5">
    <source>
        <dbReference type="Proteomes" id="UP000008144"/>
    </source>
</evidence>
<dbReference type="InterPro" id="IPR009906">
    <property type="entry name" value="D-Glu_cyclase"/>
</dbReference>
<dbReference type="SUPFAM" id="SSF160920">
    <property type="entry name" value="PSTPO5379-like"/>
    <property type="match status" value="1"/>
</dbReference>
<reference evidence="4" key="2">
    <citation type="journal article" date="2008" name="Genome Biol.">
        <title>Improved genome assembly and evidence-based global gene model set for the chordate Ciona intestinalis: new insight into intron and operon populations.</title>
        <authorList>
            <person name="Satou Y."/>
            <person name="Mineta K."/>
            <person name="Ogasawara M."/>
            <person name="Sasakura Y."/>
            <person name="Shoguchi E."/>
            <person name="Ueno K."/>
            <person name="Yamada L."/>
            <person name="Matsumoto J."/>
            <person name="Wasserscheid J."/>
            <person name="Dewar K."/>
            <person name="Wiley G.B."/>
            <person name="Macmil S.L."/>
            <person name="Roe B.A."/>
            <person name="Zeller R.W."/>
            <person name="Hastings K.E."/>
            <person name="Lemaire P."/>
            <person name="Lindquist E."/>
            <person name="Endo T."/>
            <person name="Hotta K."/>
            <person name="Inaba K."/>
        </authorList>
    </citation>
    <scope>NUCLEOTIDE SEQUENCE [LARGE SCALE GENOMIC DNA]</scope>
    <source>
        <strain evidence="4">wild type</strain>
    </source>
</reference>
<dbReference type="Proteomes" id="UP000008144">
    <property type="component" value="Chromosome 10"/>
</dbReference>
<sequence>TYTMNLQTMKPAAIRELLRKGLHKNETTAFWAEGYKQANLAVMPSAYAADFKKFAHGNEGSLPVLYTLAKWAKLRLVISANIVKSQLTCPLTNKHHRTCIYTLPNSEYDWSDMVTFYIGCSFSFNKIMLENSLLTPSAKCVSMYKTNIECYPSGPFKCKTIVSMRAMHKDKLSQIHQITSPLKDVHGAPIHYGNPSAIGIPNLKDCFAGKTTDFDADEIPVFWACGMTAFEAISTAGLELAFTHGPGSVFLTDVLQENIKEAKDPKELCEVIEYSPGMYSALSKHAVDKLEALDKIVQCDLGKRGIDQLIVEGDFIKAALALSHANKVAIVTGAPVHQTHEQPDETDGLPGVISLAAALQSLDKTIDVLADSYSFTVIQKIISKCVKTGLLKSPVTVIQAQDLSM</sequence>
<evidence type="ECO:0000256" key="1">
    <source>
        <dbReference type="ARBA" id="ARBA00007896"/>
    </source>
</evidence>
<dbReference type="FunFam" id="3.30.2040.10:FF:000001">
    <property type="entry name" value="D-glutamate cyclase, mitochondrial"/>
    <property type="match status" value="1"/>
</dbReference>
<dbReference type="Pfam" id="PF14336">
    <property type="entry name" value="GLUCM-like_C"/>
    <property type="match status" value="1"/>
</dbReference>
<evidence type="ECO:0000259" key="3">
    <source>
        <dbReference type="Pfam" id="PF14336"/>
    </source>
</evidence>
<dbReference type="Gene3D" id="3.90.1640.20">
    <property type="entry name" value="TON_0340"/>
    <property type="match status" value="1"/>
</dbReference>
<dbReference type="Pfam" id="PF07286">
    <property type="entry name" value="D-Glu_cyclase"/>
    <property type="match status" value="1"/>
</dbReference>
<dbReference type="PANTHER" id="PTHR32022">
    <property type="entry name" value="D-GLUTAMATE CYCLASE, MITOCHONDRIAL"/>
    <property type="match status" value="1"/>
</dbReference>
<dbReference type="FunCoup" id="F6QFQ6">
    <property type="interactions" value="30"/>
</dbReference>
<dbReference type="PANTHER" id="PTHR32022:SF10">
    <property type="entry name" value="D-GLUTAMATE CYCLASE, MITOCHONDRIAL"/>
    <property type="match status" value="1"/>
</dbReference>
<dbReference type="InterPro" id="IPR038021">
    <property type="entry name" value="Putative_hydro-lyase"/>
</dbReference>
<feature type="domain" description="D-glutamate cyclase-like C-terminal" evidence="3">
    <location>
        <begin position="293"/>
        <end position="403"/>
    </location>
</feature>
<protein>
    <recommendedName>
        <fullName evidence="3">D-glutamate cyclase-like C-terminal domain-containing protein</fullName>
    </recommendedName>
</protein>
<reference evidence="4" key="3">
    <citation type="submission" date="2025-08" db="UniProtKB">
        <authorList>
            <consortium name="Ensembl"/>
        </authorList>
    </citation>
    <scope>IDENTIFICATION</scope>
</reference>
<keyword evidence="5" id="KW-1185">Reference proteome</keyword>